<accession>A0A5B7HKE5</accession>
<evidence type="ECO:0000313" key="3">
    <source>
        <dbReference type="Proteomes" id="UP000324222"/>
    </source>
</evidence>
<organism evidence="2 3">
    <name type="scientific">Portunus trituberculatus</name>
    <name type="common">Swimming crab</name>
    <name type="synonym">Neptunus trituberculatus</name>
    <dbReference type="NCBI Taxonomy" id="210409"/>
    <lineage>
        <taxon>Eukaryota</taxon>
        <taxon>Metazoa</taxon>
        <taxon>Ecdysozoa</taxon>
        <taxon>Arthropoda</taxon>
        <taxon>Crustacea</taxon>
        <taxon>Multicrustacea</taxon>
        <taxon>Malacostraca</taxon>
        <taxon>Eumalacostraca</taxon>
        <taxon>Eucarida</taxon>
        <taxon>Decapoda</taxon>
        <taxon>Pleocyemata</taxon>
        <taxon>Brachyura</taxon>
        <taxon>Eubrachyura</taxon>
        <taxon>Portunoidea</taxon>
        <taxon>Portunidae</taxon>
        <taxon>Portuninae</taxon>
        <taxon>Portunus</taxon>
    </lineage>
</organism>
<keyword evidence="3" id="KW-1185">Reference proteome</keyword>
<protein>
    <submittedName>
        <fullName evidence="2">Uncharacterized protein</fullName>
    </submittedName>
</protein>
<evidence type="ECO:0000256" key="1">
    <source>
        <dbReference type="SAM" id="Phobius"/>
    </source>
</evidence>
<dbReference type="Proteomes" id="UP000324222">
    <property type="component" value="Unassembled WGS sequence"/>
</dbReference>
<comment type="caution">
    <text evidence="2">The sequence shown here is derived from an EMBL/GenBank/DDBJ whole genome shotgun (WGS) entry which is preliminary data.</text>
</comment>
<keyword evidence="1" id="KW-1133">Transmembrane helix</keyword>
<keyword evidence="1" id="KW-0472">Membrane</keyword>
<name>A0A5B7HKE5_PORTR</name>
<dbReference type="AlphaFoldDB" id="A0A5B7HKE5"/>
<gene>
    <name evidence="2" type="ORF">E2C01_067665</name>
</gene>
<feature type="transmembrane region" description="Helical" evidence="1">
    <location>
        <begin position="36"/>
        <end position="59"/>
    </location>
</feature>
<sequence length="70" mass="7316">MTGSACFSDMVISTKSSTPLASGPAKMAPVSTLPPLGLGLGLHSASCLGVISCSSPYLYMKRRKMLYCNE</sequence>
<evidence type="ECO:0000313" key="2">
    <source>
        <dbReference type="EMBL" id="MPC73341.1"/>
    </source>
</evidence>
<reference evidence="2 3" key="1">
    <citation type="submission" date="2019-05" db="EMBL/GenBank/DDBJ databases">
        <title>Another draft genome of Portunus trituberculatus and its Hox gene families provides insights of decapod evolution.</title>
        <authorList>
            <person name="Jeong J.-H."/>
            <person name="Song I."/>
            <person name="Kim S."/>
            <person name="Choi T."/>
            <person name="Kim D."/>
            <person name="Ryu S."/>
            <person name="Kim W."/>
        </authorList>
    </citation>
    <scope>NUCLEOTIDE SEQUENCE [LARGE SCALE GENOMIC DNA]</scope>
    <source>
        <tissue evidence="2">Muscle</tissue>
    </source>
</reference>
<proteinExistence type="predicted"/>
<keyword evidence="1" id="KW-0812">Transmembrane</keyword>
<dbReference type="EMBL" id="VSRR010036614">
    <property type="protein sequence ID" value="MPC73341.1"/>
    <property type="molecule type" value="Genomic_DNA"/>
</dbReference>